<sequence>MHNNTNIKLRMIKDTNMLKKTTINVNNGNNPTEFESCILNKYILIKYFVSTDQNDIASIQSRPKCKLCRCDHRDVNIYNPHRKTMKIMHHRNIQNTGYKTNLQKNSRRYSIFQSLAKPNKLFSRCLSVPMSFSTLNMYYFKFLRNMSKSRKFVMIHMAPNNVQQSGQSGTHLPAFFFCKWKKVTIKLPIGLCLRLKKYTNIQLQKLSIFRQ</sequence>
<name>A0A6G0TW86_APHGL</name>
<keyword evidence="2" id="KW-1185">Reference proteome</keyword>
<evidence type="ECO:0000313" key="2">
    <source>
        <dbReference type="Proteomes" id="UP000475862"/>
    </source>
</evidence>
<gene>
    <name evidence="1" type="ORF">AGLY_005395</name>
</gene>
<proteinExistence type="predicted"/>
<dbReference type="AlphaFoldDB" id="A0A6G0TW86"/>
<accession>A0A6G0TW86</accession>
<dbReference type="EMBL" id="VYZN01000015">
    <property type="protein sequence ID" value="KAE9538813.1"/>
    <property type="molecule type" value="Genomic_DNA"/>
</dbReference>
<dbReference type="Proteomes" id="UP000475862">
    <property type="component" value="Unassembled WGS sequence"/>
</dbReference>
<protein>
    <submittedName>
        <fullName evidence="1">Uncharacterized protein</fullName>
    </submittedName>
</protein>
<organism evidence="1 2">
    <name type="scientific">Aphis glycines</name>
    <name type="common">Soybean aphid</name>
    <dbReference type="NCBI Taxonomy" id="307491"/>
    <lineage>
        <taxon>Eukaryota</taxon>
        <taxon>Metazoa</taxon>
        <taxon>Ecdysozoa</taxon>
        <taxon>Arthropoda</taxon>
        <taxon>Hexapoda</taxon>
        <taxon>Insecta</taxon>
        <taxon>Pterygota</taxon>
        <taxon>Neoptera</taxon>
        <taxon>Paraneoptera</taxon>
        <taxon>Hemiptera</taxon>
        <taxon>Sternorrhyncha</taxon>
        <taxon>Aphidomorpha</taxon>
        <taxon>Aphidoidea</taxon>
        <taxon>Aphididae</taxon>
        <taxon>Aphidini</taxon>
        <taxon>Aphis</taxon>
        <taxon>Aphis</taxon>
    </lineage>
</organism>
<evidence type="ECO:0000313" key="1">
    <source>
        <dbReference type="EMBL" id="KAE9538813.1"/>
    </source>
</evidence>
<comment type="caution">
    <text evidence="1">The sequence shown here is derived from an EMBL/GenBank/DDBJ whole genome shotgun (WGS) entry which is preliminary data.</text>
</comment>
<reference evidence="1 2" key="1">
    <citation type="submission" date="2019-08" db="EMBL/GenBank/DDBJ databases">
        <title>The genome of the soybean aphid Biotype 1, its phylome, world population structure and adaptation to the North American continent.</title>
        <authorList>
            <person name="Giordano R."/>
            <person name="Donthu R.K."/>
            <person name="Hernandez A.G."/>
            <person name="Wright C.L."/>
            <person name="Zimin A.V."/>
        </authorList>
    </citation>
    <scope>NUCLEOTIDE SEQUENCE [LARGE SCALE GENOMIC DNA]</scope>
    <source>
        <tissue evidence="1">Whole aphids</tissue>
    </source>
</reference>